<dbReference type="PANTHER" id="PTHR45458:SF1">
    <property type="entry name" value="SHORT CHAIN DEHYDROGENASE"/>
    <property type="match status" value="1"/>
</dbReference>
<dbReference type="PANTHER" id="PTHR45458">
    <property type="entry name" value="SHORT-CHAIN DEHYDROGENASE/REDUCTASE SDR"/>
    <property type="match status" value="1"/>
</dbReference>
<organism evidence="1 2">
    <name type="scientific">Zestomonas carbonaria</name>
    <dbReference type="NCBI Taxonomy" id="2762745"/>
    <lineage>
        <taxon>Bacteria</taxon>
        <taxon>Pseudomonadati</taxon>
        <taxon>Pseudomonadota</taxon>
        <taxon>Gammaproteobacteria</taxon>
        <taxon>Pseudomonadales</taxon>
        <taxon>Pseudomonadaceae</taxon>
        <taxon>Zestomonas</taxon>
    </lineage>
</organism>
<keyword evidence="2" id="KW-1185">Reference proteome</keyword>
<sequence length="225" mass="24087">MAKSILLIGASRGLGLGLAKQLHADGWQVTATVRDPQRAEELRALDGVRIETLDIDDAGALEALHQRLRGELYDVLFVNAGISGPQHQSLSAATQAELGQLFMTNAVAPVRLAERFAAQVREGGTVAFMSSILGSIALNDSSYLSLYKASKAALNCLARGFHAEQSERRLTVLSLHPGWVRTDMGGQDAPLDVATSCAGLARQLVEHADSGKHLYIDYAGEALPW</sequence>
<reference evidence="1 2" key="1">
    <citation type="submission" date="2020-08" db="EMBL/GenBank/DDBJ databases">
        <authorList>
            <person name="Criscuolo A."/>
        </authorList>
    </citation>
    <scope>NUCLEOTIDE SEQUENCE [LARGE SCALE GENOMIC DNA]</scope>
    <source>
        <strain evidence="1">CIP111764</strain>
    </source>
</reference>
<dbReference type="EMBL" id="CAJFCI010000066">
    <property type="protein sequence ID" value="CAD5108966.1"/>
    <property type="molecule type" value="Genomic_DNA"/>
</dbReference>
<dbReference type="Gene3D" id="3.40.50.720">
    <property type="entry name" value="NAD(P)-binding Rossmann-like Domain"/>
    <property type="match status" value="1"/>
</dbReference>
<dbReference type="Proteomes" id="UP000583387">
    <property type="component" value="Unassembled WGS sequence"/>
</dbReference>
<evidence type="ECO:0000313" key="2">
    <source>
        <dbReference type="Proteomes" id="UP000583387"/>
    </source>
</evidence>
<evidence type="ECO:0008006" key="3">
    <source>
        <dbReference type="Google" id="ProtNLM"/>
    </source>
</evidence>
<dbReference type="NCBIfam" id="NF006035">
    <property type="entry name" value="PRK08177.1"/>
    <property type="match status" value="1"/>
</dbReference>
<dbReference type="GO" id="GO:0016616">
    <property type="term" value="F:oxidoreductase activity, acting on the CH-OH group of donors, NAD or NADP as acceptor"/>
    <property type="evidence" value="ECO:0007669"/>
    <property type="project" value="TreeGrafter"/>
</dbReference>
<dbReference type="AlphaFoldDB" id="A0A7U7IAL2"/>
<name>A0A7U7IAL2_9GAMM</name>
<dbReference type="InterPro" id="IPR052184">
    <property type="entry name" value="SDR_enzymes"/>
</dbReference>
<dbReference type="CDD" id="cd05325">
    <property type="entry name" value="carb_red_sniffer_like_SDR_c"/>
    <property type="match status" value="1"/>
</dbReference>
<dbReference type="PRINTS" id="PR00081">
    <property type="entry name" value="GDHRDH"/>
</dbReference>
<dbReference type="RefSeq" id="WP_187672283.1">
    <property type="nucleotide sequence ID" value="NZ_CAJFCI010000066.1"/>
</dbReference>
<dbReference type="InterPro" id="IPR002347">
    <property type="entry name" value="SDR_fam"/>
</dbReference>
<accession>A0A7U7IAL2</accession>
<dbReference type="SUPFAM" id="SSF51735">
    <property type="entry name" value="NAD(P)-binding Rossmann-fold domains"/>
    <property type="match status" value="1"/>
</dbReference>
<proteinExistence type="predicted"/>
<dbReference type="Pfam" id="PF00106">
    <property type="entry name" value="adh_short"/>
    <property type="match status" value="1"/>
</dbReference>
<gene>
    <name evidence="1" type="ORF">PSEWESI4_03262</name>
</gene>
<dbReference type="InterPro" id="IPR036291">
    <property type="entry name" value="NAD(P)-bd_dom_sf"/>
</dbReference>
<comment type="caution">
    <text evidence="1">The sequence shown here is derived from an EMBL/GenBank/DDBJ whole genome shotgun (WGS) entry which is preliminary data.</text>
</comment>
<protein>
    <recommendedName>
        <fullName evidence="3">Short-chain dehydrogenase</fullName>
    </recommendedName>
</protein>
<evidence type="ECO:0000313" key="1">
    <source>
        <dbReference type="EMBL" id="CAD5108966.1"/>
    </source>
</evidence>